<dbReference type="PROSITE" id="PS00018">
    <property type="entry name" value="EF_HAND_1"/>
    <property type="match status" value="1"/>
</dbReference>
<keyword evidence="12" id="KW-1208">Phospholipid metabolism</keyword>
<dbReference type="Proteomes" id="UP001327560">
    <property type="component" value="Chromosome 4"/>
</dbReference>
<evidence type="ECO:0000256" key="3">
    <source>
        <dbReference type="ARBA" id="ARBA00008655"/>
    </source>
</evidence>
<feature type="transmembrane region" description="Helical" evidence="14">
    <location>
        <begin position="88"/>
        <end position="109"/>
    </location>
</feature>
<comment type="pathway">
    <text evidence="2">Lipid metabolism; phospholipid metabolism.</text>
</comment>
<dbReference type="Pfam" id="PF01553">
    <property type="entry name" value="Acyltransferase"/>
    <property type="match status" value="1"/>
</dbReference>
<evidence type="ECO:0000256" key="9">
    <source>
        <dbReference type="ARBA" id="ARBA00023098"/>
    </source>
</evidence>
<evidence type="ECO:0000256" key="7">
    <source>
        <dbReference type="ARBA" id="ARBA00022837"/>
    </source>
</evidence>
<keyword evidence="6 14" id="KW-0812">Transmembrane</keyword>
<evidence type="ECO:0000256" key="11">
    <source>
        <dbReference type="ARBA" id="ARBA00023209"/>
    </source>
</evidence>
<evidence type="ECO:0000256" key="4">
    <source>
        <dbReference type="ARBA" id="ARBA00022516"/>
    </source>
</evidence>
<dbReference type="Gene3D" id="1.10.238.10">
    <property type="entry name" value="EF-hand"/>
    <property type="match status" value="1"/>
</dbReference>
<keyword evidence="7" id="KW-0106">Calcium</keyword>
<keyword evidence="13" id="KW-0012">Acyltransferase</keyword>
<protein>
    <recommendedName>
        <fullName evidence="15">Phospholipid/glycerol acyltransferase domain-containing protein</fullName>
    </recommendedName>
</protein>
<keyword evidence="9" id="KW-0443">Lipid metabolism</keyword>
<keyword evidence="5" id="KW-0808">Transferase</keyword>
<keyword evidence="11" id="KW-0594">Phospholipid biosynthesis</keyword>
<dbReference type="EMBL" id="CP136893">
    <property type="protein sequence ID" value="WOL05269.1"/>
    <property type="molecule type" value="Genomic_DNA"/>
</dbReference>
<keyword evidence="10 14" id="KW-0472">Membrane</keyword>
<dbReference type="PANTHER" id="PTHR23063">
    <property type="entry name" value="PHOSPHOLIPID ACYLTRANSFERASE"/>
    <property type="match status" value="1"/>
</dbReference>
<dbReference type="SUPFAM" id="SSF47473">
    <property type="entry name" value="EF-hand"/>
    <property type="match status" value="1"/>
</dbReference>
<comment type="subcellular location">
    <subcellularLocation>
        <location evidence="1">Membrane</location>
    </subcellularLocation>
</comment>
<dbReference type="GO" id="GO:0008654">
    <property type="term" value="P:phospholipid biosynthetic process"/>
    <property type="evidence" value="ECO:0007669"/>
    <property type="project" value="UniProtKB-KW"/>
</dbReference>
<reference evidence="16 17" key="1">
    <citation type="submission" date="2023-10" db="EMBL/GenBank/DDBJ databases">
        <title>Chromosome-scale genome assembly provides insights into flower coloration mechanisms of Canna indica.</title>
        <authorList>
            <person name="Li C."/>
        </authorList>
    </citation>
    <scope>NUCLEOTIDE SEQUENCE [LARGE SCALE GENOMIC DNA]</scope>
    <source>
        <tissue evidence="16">Flower</tissue>
    </source>
</reference>
<dbReference type="AlphaFoldDB" id="A0AAQ3KC59"/>
<keyword evidence="4" id="KW-0444">Lipid biosynthesis</keyword>
<feature type="domain" description="Phospholipid/glycerol acyltransferase" evidence="15">
    <location>
        <begin position="156"/>
        <end position="266"/>
    </location>
</feature>
<sequence>MADLDGDITSPLLDARAPDVVFDLNGVLDHPSEEAAPESNPFGFLGASPLSLPPTSPVDPFRNHTPGIDGLYEWCKTVLCLPIAAVRLVLFGLAIAVGYVATLMALCGWNDKLRPMPRWRCRAMWVTRLCARCILFSFGYHWIKRKGKPASRDIAPIVVCNHVSYIEPIFFFYELFPTMVASESHDALPFVGTIIRAMQVIYVDRFSPESRKLAIHEIKRKASSNGFPRVMLFPEGTTTNGRFLISFRPGAFVPGFPVQPVVVRYPYIHFDQSWGNIQLLKLMFRMFTQFHNFFEVQYLPVVLPDESKQQNAVHFAERTSYAMASALNVLQTSHSFGDMLLVARASEIAKEKSSNYMVEMGWVETSFNISTSEAMLLLDQFLAMNPDVNGRVQFHGFLTAYGLGWNPLCEKIFGYLDFEKKGSITFRQFLTGSAHIRKQPLFWRACEAAFARCAGNLTDRAPVEKVTDIIQAMAHGSNREILHQLLDADKDGIVCKGDFMNCLQKHPWLIALFPRVEDQMDEV</sequence>
<dbReference type="PANTHER" id="PTHR23063:SF52">
    <property type="entry name" value="LYSOPHOSPHATIDYLCHOLINE ACYLTRANSFERASE"/>
    <property type="match status" value="1"/>
</dbReference>
<dbReference type="GO" id="GO:0008374">
    <property type="term" value="F:O-acyltransferase activity"/>
    <property type="evidence" value="ECO:0007669"/>
    <property type="project" value="InterPro"/>
</dbReference>
<evidence type="ECO:0000256" key="12">
    <source>
        <dbReference type="ARBA" id="ARBA00023264"/>
    </source>
</evidence>
<keyword evidence="8 14" id="KW-1133">Transmembrane helix</keyword>
<dbReference type="SUPFAM" id="SSF69593">
    <property type="entry name" value="Glycerol-3-phosphate (1)-acyltransferase"/>
    <property type="match status" value="1"/>
</dbReference>
<name>A0AAQ3KC59_9LILI</name>
<evidence type="ECO:0000313" key="17">
    <source>
        <dbReference type="Proteomes" id="UP001327560"/>
    </source>
</evidence>
<dbReference type="InterPro" id="IPR002123">
    <property type="entry name" value="Plipid/glycerol_acylTrfase"/>
</dbReference>
<evidence type="ECO:0000256" key="8">
    <source>
        <dbReference type="ARBA" id="ARBA00022989"/>
    </source>
</evidence>
<dbReference type="GO" id="GO:0016020">
    <property type="term" value="C:membrane"/>
    <property type="evidence" value="ECO:0007669"/>
    <property type="project" value="UniProtKB-SubCell"/>
</dbReference>
<organism evidence="16 17">
    <name type="scientific">Canna indica</name>
    <name type="common">Indian-shot</name>
    <dbReference type="NCBI Taxonomy" id="4628"/>
    <lineage>
        <taxon>Eukaryota</taxon>
        <taxon>Viridiplantae</taxon>
        <taxon>Streptophyta</taxon>
        <taxon>Embryophyta</taxon>
        <taxon>Tracheophyta</taxon>
        <taxon>Spermatophyta</taxon>
        <taxon>Magnoliopsida</taxon>
        <taxon>Liliopsida</taxon>
        <taxon>Zingiberales</taxon>
        <taxon>Cannaceae</taxon>
        <taxon>Canna</taxon>
    </lineage>
</organism>
<dbReference type="CDD" id="cd07991">
    <property type="entry name" value="LPLAT_LPCAT1-like"/>
    <property type="match status" value="1"/>
</dbReference>
<evidence type="ECO:0000256" key="1">
    <source>
        <dbReference type="ARBA" id="ARBA00004370"/>
    </source>
</evidence>
<dbReference type="InterPro" id="IPR045252">
    <property type="entry name" value="LPCAT1-like"/>
</dbReference>
<evidence type="ECO:0000313" key="16">
    <source>
        <dbReference type="EMBL" id="WOL05269.1"/>
    </source>
</evidence>
<dbReference type="InterPro" id="IPR018247">
    <property type="entry name" value="EF_Hand_1_Ca_BS"/>
</dbReference>
<evidence type="ECO:0000256" key="14">
    <source>
        <dbReference type="SAM" id="Phobius"/>
    </source>
</evidence>
<evidence type="ECO:0000256" key="13">
    <source>
        <dbReference type="ARBA" id="ARBA00023315"/>
    </source>
</evidence>
<evidence type="ECO:0000256" key="2">
    <source>
        <dbReference type="ARBA" id="ARBA00005074"/>
    </source>
</evidence>
<proteinExistence type="inferred from homology"/>
<evidence type="ECO:0000259" key="15">
    <source>
        <dbReference type="SMART" id="SM00563"/>
    </source>
</evidence>
<evidence type="ECO:0000256" key="10">
    <source>
        <dbReference type="ARBA" id="ARBA00023136"/>
    </source>
</evidence>
<comment type="similarity">
    <text evidence="3">Belongs to the 1-acyl-sn-glycerol-3-phosphate acyltransferase family.</text>
</comment>
<dbReference type="SMART" id="SM00563">
    <property type="entry name" value="PlsC"/>
    <property type="match status" value="1"/>
</dbReference>
<evidence type="ECO:0000256" key="5">
    <source>
        <dbReference type="ARBA" id="ARBA00022679"/>
    </source>
</evidence>
<accession>A0AAQ3KC59</accession>
<dbReference type="GO" id="GO:0071618">
    <property type="term" value="F:lysophosphatidylethanolamine acyltransferase activity"/>
    <property type="evidence" value="ECO:0007669"/>
    <property type="project" value="TreeGrafter"/>
</dbReference>
<keyword evidence="17" id="KW-1185">Reference proteome</keyword>
<gene>
    <name evidence="16" type="ORF">Cni_G13996</name>
</gene>
<dbReference type="InterPro" id="IPR011992">
    <property type="entry name" value="EF-hand-dom_pair"/>
</dbReference>
<evidence type="ECO:0000256" key="6">
    <source>
        <dbReference type="ARBA" id="ARBA00022692"/>
    </source>
</evidence>